<proteinExistence type="predicted"/>
<protein>
    <submittedName>
        <fullName evidence="1">Uncharacterized protein</fullName>
    </submittedName>
</protein>
<dbReference type="EMBL" id="FODE01000011">
    <property type="protein sequence ID" value="SEN62424.1"/>
    <property type="molecule type" value="Genomic_DNA"/>
</dbReference>
<dbReference type="Proteomes" id="UP000199054">
    <property type="component" value="Unassembled WGS sequence"/>
</dbReference>
<keyword evidence="2" id="KW-1185">Reference proteome</keyword>
<evidence type="ECO:0000313" key="1">
    <source>
        <dbReference type="EMBL" id="SEN62424.1"/>
    </source>
</evidence>
<name>A0A1H8I268_9RHOB</name>
<accession>A0A1H8I268</accession>
<gene>
    <name evidence="1" type="ORF">SAMN04489859_101156</name>
</gene>
<organism evidence="1 2">
    <name type="scientific">Paracoccus alcaliphilus</name>
    <dbReference type="NCBI Taxonomy" id="34002"/>
    <lineage>
        <taxon>Bacteria</taxon>
        <taxon>Pseudomonadati</taxon>
        <taxon>Pseudomonadota</taxon>
        <taxon>Alphaproteobacteria</taxon>
        <taxon>Rhodobacterales</taxon>
        <taxon>Paracoccaceae</taxon>
        <taxon>Paracoccus</taxon>
    </lineage>
</organism>
<reference evidence="1 2" key="1">
    <citation type="submission" date="2016-10" db="EMBL/GenBank/DDBJ databases">
        <authorList>
            <person name="de Groot N.N."/>
        </authorList>
    </citation>
    <scope>NUCLEOTIDE SEQUENCE [LARGE SCALE GENOMIC DNA]</scope>
    <source>
        <strain evidence="1 2">DSM 8512</strain>
    </source>
</reference>
<sequence length="36" mass="4295">MYVDGHFPEWQPEGEPAVWMERALSDFIQRLRKDCG</sequence>
<evidence type="ECO:0000313" key="2">
    <source>
        <dbReference type="Proteomes" id="UP000199054"/>
    </source>
</evidence>
<dbReference type="AlphaFoldDB" id="A0A1H8I268"/>